<dbReference type="Proteomes" id="UP000004198">
    <property type="component" value="Unassembled WGS sequence"/>
</dbReference>
<organism evidence="2 3">
    <name type="scientific">Clostridium carboxidivorans P7</name>
    <dbReference type="NCBI Taxonomy" id="536227"/>
    <lineage>
        <taxon>Bacteria</taxon>
        <taxon>Bacillati</taxon>
        <taxon>Bacillota</taxon>
        <taxon>Clostridia</taxon>
        <taxon>Eubacteriales</taxon>
        <taxon>Clostridiaceae</taxon>
        <taxon>Clostridium</taxon>
    </lineage>
</organism>
<dbReference type="eggNOG" id="COG3481">
    <property type="taxonomic scope" value="Bacteria"/>
</dbReference>
<dbReference type="PATRIC" id="fig|536227.13.peg.5042"/>
<evidence type="ECO:0000259" key="1">
    <source>
        <dbReference type="Pfam" id="PF01966"/>
    </source>
</evidence>
<gene>
    <name evidence="2" type="ORF">CcarbDRAFT_2674</name>
</gene>
<dbReference type="SUPFAM" id="SSF109604">
    <property type="entry name" value="HD-domain/PDEase-like"/>
    <property type="match status" value="1"/>
</dbReference>
<name>C6PV57_9CLOT</name>
<dbReference type="AlphaFoldDB" id="C6PV57"/>
<comment type="caution">
    <text evidence="2">The sequence shown here is derived from an EMBL/GenBank/DDBJ whole genome shotgun (WGS) entry which is preliminary data.</text>
</comment>
<proteinExistence type="predicted"/>
<dbReference type="EMBL" id="ACVI01000042">
    <property type="protein sequence ID" value="EET86875.1"/>
    <property type="molecule type" value="Genomic_DNA"/>
</dbReference>
<evidence type="ECO:0000313" key="2">
    <source>
        <dbReference type="EMBL" id="EET86875.1"/>
    </source>
</evidence>
<sequence length="189" mass="21139">MKTISKEEIKALFPELDLVNNKELVDKACAIWKEAFEAGAWDDIMKPQFATLAPNVSLVNHTRTIIRNSVNMAENVKEAYGYKVDMDVLIISILLHDVCKIVENDPGEVEGTCVKNNMGKTYQHGFMSGYYAQKYDFPEEIVATVIAHAGASKVIPRTIEGLILYYNDVADADIHFLISGAKLILDTRK</sequence>
<feature type="domain" description="HD" evidence="1">
    <location>
        <begin position="60"/>
        <end position="172"/>
    </location>
</feature>
<dbReference type="KEGG" id="cck:Ccar_24390"/>
<keyword evidence="2" id="KW-0378">Hydrolase</keyword>
<dbReference type="STRING" id="536227.Ccar_24390"/>
<dbReference type="Gene3D" id="1.10.3210.10">
    <property type="entry name" value="Hypothetical protein af1432"/>
    <property type="match status" value="1"/>
</dbReference>
<dbReference type="InterPro" id="IPR006674">
    <property type="entry name" value="HD_domain"/>
</dbReference>
<evidence type="ECO:0000313" key="3">
    <source>
        <dbReference type="Proteomes" id="UP000004198"/>
    </source>
</evidence>
<dbReference type="Pfam" id="PF01966">
    <property type="entry name" value="HD"/>
    <property type="match status" value="1"/>
</dbReference>
<reference evidence="2 3" key="1">
    <citation type="submission" date="2009-06" db="EMBL/GenBank/DDBJ databases">
        <title>The draft genome of Clostridium carboxidivorans P7.</title>
        <authorList>
            <consortium name="US DOE Joint Genome Institute (JGI-PGF)"/>
            <person name="Lucas S."/>
            <person name="Copeland A."/>
            <person name="Lapidus A."/>
            <person name="Glavina del Rio T."/>
            <person name="Tice H."/>
            <person name="Bruce D."/>
            <person name="Goodwin L."/>
            <person name="Pitluck S."/>
            <person name="Larimer F."/>
            <person name="Land M.L."/>
            <person name="Hauser L."/>
            <person name="Hemme C.L."/>
        </authorList>
    </citation>
    <scope>NUCLEOTIDE SEQUENCE [LARGE SCALE GENOMIC DNA]</scope>
    <source>
        <strain evidence="2 3">P7</strain>
    </source>
</reference>
<protein>
    <submittedName>
        <fullName evidence="2">Metal dependent phosphohydrolase</fullName>
    </submittedName>
</protein>
<keyword evidence="3" id="KW-1185">Reference proteome</keyword>
<dbReference type="RefSeq" id="WP_007061559.1">
    <property type="nucleotide sequence ID" value="NZ_ACVI01000042.1"/>
</dbReference>
<dbReference type="GO" id="GO:0016787">
    <property type="term" value="F:hydrolase activity"/>
    <property type="evidence" value="ECO:0007669"/>
    <property type="project" value="UniProtKB-KW"/>
</dbReference>
<accession>C6PV57</accession>
<dbReference type="OrthoDB" id="9797344at2"/>